<dbReference type="EMBL" id="JACCAS010000002">
    <property type="protein sequence ID" value="NYH25320.1"/>
    <property type="molecule type" value="Genomic_DNA"/>
</dbReference>
<comment type="caution">
    <text evidence="2">The sequence shown here is derived from an EMBL/GenBank/DDBJ whole genome shotgun (WGS) entry which is preliminary data.</text>
</comment>
<protein>
    <submittedName>
        <fullName evidence="2">Uncharacterized protein</fullName>
    </submittedName>
</protein>
<sequence length="54" mass="5795">MSRHGMANARRAACAHAHCLQKPPCEPAIQQHIAFGSLVNTAPVFMTGRFSTAC</sequence>
<gene>
    <name evidence="1" type="ORF">GGD40_003702</name>
    <name evidence="2" type="ORF">GGD40_004869</name>
    <name evidence="3" type="ORF">GGD40_004891</name>
    <name evidence="4" type="ORF">GGD40_006891</name>
</gene>
<reference evidence="2 5" key="1">
    <citation type="submission" date="2020-07" db="EMBL/GenBank/DDBJ databases">
        <title>Exploring microbial biodiversity for novel pathways involved in the catabolism of aromatic compounds derived from lignin.</title>
        <authorList>
            <person name="Elkins J."/>
        </authorList>
    </citation>
    <scope>NUCLEOTIDE SEQUENCE [LARGE SCALE GENOMIC DNA]</scope>
    <source>
        <strain evidence="2 5">H2C3C</strain>
    </source>
</reference>
<evidence type="ECO:0000313" key="4">
    <source>
        <dbReference type="EMBL" id="NYH27320.1"/>
    </source>
</evidence>
<dbReference type="EMBL" id="JACCAS010000001">
    <property type="protein sequence ID" value="NYH24223.1"/>
    <property type="molecule type" value="Genomic_DNA"/>
</dbReference>
<evidence type="ECO:0000313" key="5">
    <source>
        <dbReference type="Proteomes" id="UP000540929"/>
    </source>
</evidence>
<dbReference type="EMBL" id="JACCAS010000002">
    <property type="protein sequence ID" value="NYH25298.1"/>
    <property type="molecule type" value="Genomic_DNA"/>
</dbReference>
<name>A0A7Y9WSV3_9BURK</name>
<dbReference type="AlphaFoldDB" id="A0A7Y9WSV3"/>
<dbReference type="Proteomes" id="UP000540929">
    <property type="component" value="Unassembled WGS sequence"/>
</dbReference>
<dbReference type="EMBL" id="JACCAS010000002">
    <property type="protein sequence ID" value="NYH27320.1"/>
    <property type="molecule type" value="Genomic_DNA"/>
</dbReference>
<organism evidence="2 5">
    <name type="scientific">Paraburkholderia bryophila</name>
    <dbReference type="NCBI Taxonomy" id="420952"/>
    <lineage>
        <taxon>Bacteria</taxon>
        <taxon>Pseudomonadati</taxon>
        <taxon>Pseudomonadota</taxon>
        <taxon>Betaproteobacteria</taxon>
        <taxon>Burkholderiales</taxon>
        <taxon>Burkholderiaceae</taxon>
        <taxon>Paraburkholderia</taxon>
    </lineage>
</organism>
<keyword evidence="5" id="KW-1185">Reference proteome</keyword>
<evidence type="ECO:0000313" key="2">
    <source>
        <dbReference type="EMBL" id="NYH25298.1"/>
    </source>
</evidence>
<accession>A0A7Y9WSV3</accession>
<proteinExistence type="predicted"/>
<evidence type="ECO:0000313" key="1">
    <source>
        <dbReference type="EMBL" id="NYH24223.1"/>
    </source>
</evidence>
<evidence type="ECO:0000313" key="3">
    <source>
        <dbReference type="EMBL" id="NYH25320.1"/>
    </source>
</evidence>